<dbReference type="OrthoDB" id="881421at2"/>
<dbReference type="STRING" id="1227739.Hsw_3354"/>
<proteinExistence type="predicted"/>
<dbReference type="EMBL" id="CP007145">
    <property type="protein sequence ID" value="AHJ98949.1"/>
    <property type="molecule type" value="Genomic_DNA"/>
</dbReference>
<protein>
    <submittedName>
        <fullName evidence="1">Uncharacterized protein</fullName>
    </submittedName>
</protein>
<sequence>MLHTLFPQLADHLRQAVPTLGTIDLDMGQLDYQSQEPIAYPAVYLDLEDIPWRDLGGGIQTGKALLRFTVAVEVSEETYQGSGQRNPAMERLLVVQQVHETLQHHQGNGFGPMVRVSYRRDRPQHPEAWCLAMGYVTEVTDADGQDKTEEVNGVAFNSAPGCRPVPVIDEGGYVLPTE</sequence>
<dbReference type="AlphaFoldDB" id="W8F0Q4"/>
<dbReference type="Proteomes" id="UP000019423">
    <property type="component" value="Chromosome"/>
</dbReference>
<dbReference type="KEGG" id="hsw:Hsw_3354"/>
<dbReference type="RefSeq" id="WP_044003048.1">
    <property type="nucleotide sequence ID" value="NZ_CP007145.1"/>
</dbReference>
<gene>
    <name evidence="1" type="ORF">Hsw_3354</name>
</gene>
<reference evidence="1 2" key="1">
    <citation type="submission" date="2014-01" db="EMBL/GenBank/DDBJ databases">
        <title>Complete genome sequence of ionizing-radiation resistance bacterium Hymenobacter swuensis DY53.</title>
        <authorList>
            <person name="Jung J.-H."/>
            <person name="Jeong S.-W."/>
            <person name="Joe M.-H."/>
            <person name="Cho y.-j."/>
            <person name="Kim M.-K."/>
            <person name="Lim S.-Y."/>
        </authorList>
    </citation>
    <scope>NUCLEOTIDE SEQUENCE [LARGE SCALE GENOMIC DNA]</scope>
    <source>
        <strain evidence="1 2">DY53</strain>
    </source>
</reference>
<name>W8F0Q4_9BACT</name>
<evidence type="ECO:0000313" key="2">
    <source>
        <dbReference type="Proteomes" id="UP000019423"/>
    </source>
</evidence>
<dbReference type="PATRIC" id="fig|1227739.3.peg.3519"/>
<accession>W8F0Q4</accession>
<evidence type="ECO:0000313" key="1">
    <source>
        <dbReference type="EMBL" id="AHJ98949.1"/>
    </source>
</evidence>
<keyword evidence="2" id="KW-1185">Reference proteome</keyword>
<organism evidence="1 2">
    <name type="scientific">Hymenobacter swuensis DY53</name>
    <dbReference type="NCBI Taxonomy" id="1227739"/>
    <lineage>
        <taxon>Bacteria</taxon>
        <taxon>Pseudomonadati</taxon>
        <taxon>Bacteroidota</taxon>
        <taxon>Cytophagia</taxon>
        <taxon>Cytophagales</taxon>
        <taxon>Hymenobacteraceae</taxon>
        <taxon>Hymenobacter</taxon>
    </lineage>
</organism>
<dbReference type="HOGENOM" id="CLU_1508647_0_0_10"/>